<dbReference type="STRING" id="1884261.A0A5C3Q8H7"/>
<evidence type="ECO:0000256" key="2">
    <source>
        <dbReference type="SAM" id="SignalP"/>
    </source>
</evidence>
<proteinExistence type="predicted"/>
<keyword evidence="2" id="KW-0732">Signal</keyword>
<dbReference type="OrthoDB" id="3356102at2759"/>
<sequence>MPRLLTTVTLSIVLPLLTLLGAQARPCIVTDAEWNLLAFGFDGKDYNAGSQDTWASDATPTEITADSRPPFNSPVTTCYLSEFANSIYVLNGDSSSPSTVHIYNVPSKAWTSHPVALGDYQASSPNTAVILDRDTDVFYSLSAGQMYAVNMTAVTEAPNGEPSPGEDKEWKLVGQSPFEGYDRPTMALAQNHIHFIGVPGLQDGDADVFVIHFSYFQPETQKYGDFPSTHGQTASMFLATGPVQEEFAFIPDDGSNTYIINVVSNTTQTIPGPSTKDANATYFGLPTALIQLASDGAVSFLAYNGEDASKNAAASWEGVKVLPAVEDVVNGGSSSGNGDGNGNPGNTGNGNGNGGGDSNAQGGGEEGSALSLSARVGMVVGVLGLVVGLVGV</sequence>
<evidence type="ECO:0000313" key="4">
    <source>
        <dbReference type="Proteomes" id="UP000305067"/>
    </source>
</evidence>
<feature type="chain" id="PRO_5022914521" evidence="2">
    <location>
        <begin position="25"/>
        <end position="392"/>
    </location>
</feature>
<feature type="region of interest" description="Disordered" evidence="1">
    <location>
        <begin position="330"/>
        <end position="367"/>
    </location>
</feature>
<dbReference type="Proteomes" id="UP000305067">
    <property type="component" value="Unassembled WGS sequence"/>
</dbReference>
<protein>
    <submittedName>
        <fullName evidence="3">Uncharacterized protein</fullName>
    </submittedName>
</protein>
<organism evidence="3 4">
    <name type="scientific">Pterulicium gracile</name>
    <dbReference type="NCBI Taxonomy" id="1884261"/>
    <lineage>
        <taxon>Eukaryota</taxon>
        <taxon>Fungi</taxon>
        <taxon>Dikarya</taxon>
        <taxon>Basidiomycota</taxon>
        <taxon>Agaricomycotina</taxon>
        <taxon>Agaricomycetes</taxon>
        <taxon>Agaricomycetidae</taxon>
        <taxon>Agaricales</taxon>
        <taxon>Pleurotineae</taxon>
        <taxon>Pterulaceae</taxon>
        <taxon>Pterulicium</taxon>
    </lineage>
</organism>
<dbReference type="AlphaFoldDB" id="A0A5C3Q8H7"/>
<feature type="signal peptide" evidence="2">
    <location>
        <begin position="1"/>
        <end position="24"/>
    </location>
</feature>
<accession>A0A5C3Q8H7</accession>
<gene>
    <name evidence="3" type="ORF">BDV98DRAFT_573436</name>
</gene>
<feature type="compositionally biased region" description="Gly residues" evidence="1">
    <location>
        <begin position="333"/>
        <end position="366"/>
    </location>
</feature>
<evidence type="ECO:0000313" key="3">
    <source>
        <dbReference type="EMBL" id="TFK98071.1"/>
    </source>
</evidence>
<reference evidence="3 4" key="1">
    <citation type="journal article" date="2019" name="Nat. Ecol. Evol.">
        <title>Megaphylogeny resolves global patterns of mushroom evolution.</title>
        <authorList>
            <person name="Varga T."/>
            <person name="Krizsan K."/>
            <person name="Foldi C."/>
            <person name="Dima B."/>
            <person name="Sanchez-Garcia M."/>
            <person name="Sanchez-Ramirez S."/>
            <person name="Szollosi G.J."/>
            <person name="Szarkandi J.G."/>
            <person name="Papp V."/>
            <person name="Albert L."/>
            <person name="Andreopoulos W."/>
            <person name="Angelini C."/>
            <person name="Antonin V."/>
            <person name="Barry K.W."/>
            <person name="Bougher N.L."/>
            <person name="Buchanan P."/>
            <person name="Buyck B."/>
            <person name="Bense V."/>
            <person name="Catcheside P."/>
            <person name="Chovatia M."/>
            <person name="Cooper J."/>
            <person name="Damon W."/>
            <person name="Desjardin D."/>
            <person name="Finy P."/>
            <person name="Geml J."/>
            <person name="Haridas S."/>
            <person name="Hughes K."/>
            <person name="Justo A."/>
            <person name="Karasinski D."/>
            <person name="Kautmanova I."/>
            <person name="Kiss B."/>
            <person name="Kocsube S."/>
            <person name="Kotiranta H."/>
            <person name="LaButti K.M."/>
            <person name="Lechner B.E."/>
            <person name="Liimatainen K."/>
            <person name="Lipzen A."/>
            <person name="Lukacs Z."/>
            <person name="Mihaltcheva S."/>
            <person name="Morgado L.N."/>
            <person name="Niskanen T."/>
            <person name="Noordeloos M.E."/>
            <person name="Ohm R.A."/>
            <person name="Ortiz-Santana B."/>
            <person name="Ovrebo C."/>
            <person name="Racz N."/>
            <person name="Riley R."/>
            <person name="Savchenko A."/>
            <person name="Shiryaev A."/>
            <person name="Soop K."/>
            <person name="Spirin V."/>
            <person name="Szebenyi C."/>
            <person name="Tomsovsky M."/>
            <person name="Tulloss R.E."/>
            <person name="Uehling J."/>
            <person name="Grigoriev I.V."/>
            <person name="Vagvolgyi C."/>
            <person name="Papp T."/>
            <person name="Martin F.M."/>
            <person name="Miettinen O."/>
            <person name="Hibbett D.S."/>
            <person name="Nagy L.G."/>
        </authorList>
    </citation>
    <scope>NUCLEOTIDE SEQUENCE [LARGE SCALE GENOMIC DNA]</scope>
    <source>
        <strain evidence="3 4">CBS 309.79</strain>
    </source>
</reference>
<evidence type="ECO:0000256" key="1">
    <source>
        <dbReference type="SAM" id="MobiDB-lite"/>
    </source>
</evidence>
<dbReference type="EMBL" id="ML178842">
    <property type="protein sequence ID" value="TFK98071.1"/>
    <property type="molecule type" value="Genomic_DNA"/>
</dbReference>
<name>A0A5C3Q8H7_9AGAR</name>
<keyword evidence="4" id="KW-1185">Reference proteome</keyword>